<dbReference type="Gene3D" id="2.60.120.200">
    <property type="match status" value="2"/>
</dbReference>
<dbReference type="SUPFAM" id="SSF49899">
    <property type="entry name" value="Concanavalin A-like lectins/glucanases"/>
    <property type="match status" value="2"/>
</dbReference>
<sequence length="163" mass="18946">MEEERVPLPYKPGESFSVRLRVTENGYEIWCNDKMVHTYEHRFPFNRVEYLEVTGDNVVSMVEWFGAFDLPYEGDIPGGALKLNHYCEVEGIPKGTFDVNLFGENGDILFHFKPRFIGRGGIIIRNSHIDGSWNNEEINGEFPFKTGQSFILRFQNEYQDIQV</sequence>
<evidence type="ECO:0000313" key="5">
    <source>
        <dbReference type="Proteomes" id="UP000053660"/>
    </source>
</evidence>
<evidence type="ECO:0000313" key="4">
    <source>
        <dbReference type="EMBL" id="KHJ96050.1"/>
    </source>
</evidence>
<dbReference type="Proteomes" id="UP000053660">
    <property type="component" value="Unassembled WGS sequence"/>
</dbReference>
<dbReference type="InterPro" id="IPR044156">
    <property type="entry name" value="Galectin-like"/>
</dbReference>
<gene>
    <name evidence="4" type="ORF">OESDEN_03993</name>
</gene>
<dbReference type="PROSITE" id="PS51304">
    <property type="entry name" value="GALECTIN"/>
    <property type="match status" value="2"/>
</dbReference>
<reference evidence="4 5" key="1">
    <citation type="submission" date="2014-03" db="EMBL/GenBank/DDBJ databases">
        <title>Draft genome of the hookworm Oesophagostomum dentatum.</title>
        <authorList>
            <person name="Mitreva M."/>
        </authorList>
    </citation>
    <scope>NUCLEOTIDE SEQUENCE [LARGE SCALE GENOMIC DNA]</scope>
    <source>
        <strain evidence="4 5">OD-Hann</strain>
    </source>
</reference>
<dbReference type="InterPro" id="IPR001079">
    <property type="entry name" value="Galectin_CRD"/>
</dbReference>
<dbReference type="Pfam" id="PF00337">
    <property type="entry name" value="Gal-bind_lectin"/>
    <property type="match status" value="2"/>
</dbReference>
<dbReference type="SMART" id="SM00908">
    <property type="entry name" value="Gal-bind_lectin"/>
    <property type="match status" value="1"/>
</dbReference>
<dbReference type="SMART" id="SM00276">
    <property type="entry name" value="GLECT"/>
    <property type="match status" value="1"/>
</dbReference>
<dbReference type="EMBL" id="KN549776">
    <property type="protein sequence ID" value="KHJ96050.1"/>
    <property type="molecule type" value="Genomic_DNA"/>
</dbReference>
<evidence type="ECO:0000259" key="3">
    <source>
        <dbReference type="PROSITE" id="PS51304"/>
    </source>
</evidence>
<dbReference type="OrthoDB" id="6251307at2759"/>
<dbReference type="PANTHER" id="PTHR11346:SF147">
    <property type="entry name" value="GALECTIN"/>
    <property type="match status" value="1"/>
</dbReference>
<dbReference type="CDD" id="cd00070">
    <property type="entry name" value="GLECT"/>
    <property type="match status" value="1"/>
</dbReference>
<dbReference type="InterPro" id="IPR013320">
    <property type="entry name" value="ConA-like_dom_sf"/>
</dbReference>
<protein>
    <recommendedName>
        <fullName evidence="2">Galectin</fullName>
    </recommendedName>
</protein>
<feature type="domain" description="Galectin" evidence="3">
    <location>
        <begin position="1"/>
        <end position="65"/>
    </location>
</feature>
<evidence type="ECO:0000256" key="1">
    <source>
        <dbReference type="ARBA" id="ARBA00022734"/>
    </source>
</evidence>
<evidence type="ECO:0000256" key="2">
    <source>
        <dbReference type="RuleBase" id="RU102079"/>
    </source>
</evidence>
<dbReference type="PANTHER" id="PTHR11346">
    <property type="entry name" value="GALECTIN"/>
    <property type="match status" value="1"/>
</dbReference>
<dbReference type="AlphaFoldDB" id="A0A0B1TKW7"/>
<organism evidence="4 5">
    <name type="scientific">Oesophagostomum dentatum</name>
    <name type="common">Nodular worm</name>
    <dbReference type="NCBI Taxonomy" id="61180"/>
    <lineage>
        <taxon>Eukaryota</taxon>
        <taxon>Metazoa</taxon>
        <taxon>Ecdysozoa</taxon>
        <taxon>Nematoda</taxon>
        <taxon>Chromadorea</taxon>
        <taxon>Rhabditida</taxon>
        <taxon>Rhabditina</taxon>
        <taxon>Rhabditomorpha</taxon>
        <taxon>Strongyloidea</taxon>
        <taxon>Strongylidae</taxon>
        <taxon>Oesophagostomum</taxon>
    </lineage>
</organism>
<dbReference type="GO" id="GO:0030246">
    <property type="term" value="F:carbohydrate binding"/>
    <property type="evidence" value="ECO:0007669"/>
    <property type="project" value="UniProtKB-UniRule"/>
</dbReference>
<proteinExistence type="predicted"/>
<feature type="domain" description="Galectin" evidence="3">
    <location>
        <begin position="73"/>
        <end position="163"/>
    </location>
</feature>
<name>A0A0B1TKW7_OESDE</name>
<accession>A0A0B1TKW7</accession>
<keyword evidence="1 2" id="KW-0430">Lectin</keyword>
<keyword evidence="5" id="KW-1185">Reference proteome</keyword>